<evidence type="ECO:0000313" key="2">
    <source>
        <dbReference type="Proteomes" id="UP001271769"/>
    </source>
</evidence>
<dbReference type="Proteomes" id="UP001271769">
    <property type="component" value="Unassembled WGS sequence"/>
</dbReference>
<dbReference type="EMBL" id="JAXCLX010000001">
    <property type="protein sequence ID" value="MDY0870361.1"/>
    <property type="molecule type" value="Genomic_DNA"/>
</dbReference>
<reference evidence="1 2" key="1">
    <citation type="journal article" date="2013" name="Antonie Van Leeuwenhoek">
        <title>Dongia rigui sp. nov., isolated from freshwater of a large wetland in Korea.</title>
        <authorList>
            <person name="Baik K.S."/>
            <person name="Hwang Y.M."/>
            <person name="Choi J.S."/>
            <person name="Kwon J."/>
            <person name="Seong C.N."/>
        </authorList>
    </citation>
    <scope>NUCLEOTIDE SEQUENCE [LARGE SCALE GENOMIC DNA]</scope>
    <source>
        <strain evidence="1 2">04SU4-P</strain>
    </source>
</reference>
<proteinExistence type="predicted"/>
<evidence type="ECO:0000313" key="1">
    <source>
        <dbReference type="EMBL" id="MDY0870361.1"/>
    </source>
</evidence>
<dbReference type="RefSeq" id="WP_320498548.1">
    <property type="nucleotide sequence ID" value="NZ_JAXCLX010000001.1"/>
</dbReference>
<gene>
    <name evidence="1" type="ORF">SMD31_00420</name>
</gene>
<protein>
    <submittedName>
        <fullName evidence="1">Uncharacterized protein</fullName>
    </submittedName>
</protein>
<organism evidence="1 2">
    <name type="scientific">Dongia rigui</name>
    <dbReference type="NCBI Taxonomy" id="940149"/>
    <lineage>
        <taxon>Bacteria</taxon>
        <taxon>Pseudomonadati</taxon>
        <taxon>Pseudomonadota</taxon>
        <taxon>Alphaproteobacteria</taxon>
        <taxon>Rhodospirillales</taxon>
        <taxon>Dongiaceae</taxon>
        <taxon>Dongia</taxon>
    </lineage>
</organism>
<sequence>MRFLKALVMFFAVLLVAAALFLVYAGTTRMGKSGFDLATLPVPEYCDVAQTTVDEDRLILTITGIAPDCRRVLIADMKTGRLIGQFELKGAP</sequence>
<comment type="caution">
    <text evidence="1">The sequence shown here is derived from an EMBL/GenBank/DDBJ whole genome shotgun (WGS) entry which is preliminary data.</text>
</comment>
<accession>A0ABU5DUS6</accession>
<name>A0ABU5DUS6_9PROT</name>
<keyword evidence="2" id="KW-1185">Reference proteome</keyword>